<organism evidence="2">
    <name type="scientific">Oppiella nova</name>
    <dbReference type="NCBI Taxonomy" id="334625"/>
    <lineage>
        <taxon>Eukaryota</taxon>
        <taxon>Metazoa</taxon>
        <taxon>Ecdysozoa</taxon>
        <taxon>Arthropoda</taxon>
        <taxon>Chelicerata</taxon>
        <taxon>Arachnida</taxon>
        <taxon>Acari</taxon>
        <taxon>Acariformes</taxon>
        <taxon>Sarcoptiformes</taxon>
        <taxon>Oribatida</taxon>
        <taxon>Brachypylina</taxon>
        <taxon>Oppioidea</taxon>
        <taxon>Oppiidae</taxon>
        <taxon>Oppiella</taxon>
    </lineage>
</organism>
<sequence length="201" mass="23067">MKFYTALIVAIYLAIDIVKADNVTQYGEQIVDDEIARYALSLILPVGDIMRKAEAEYLPQGLTVPIMLYEDIFAFVRQMLPWVFSQFKAMPVDTAANFLEHHTVVQKFMGEVNGYSHLSKRLALLRSGKRFKITGTEDNLINRLKDEEKTIYGALDYIKGFWQMEFPRLYSAIGNLPTSELRSKNIQLLLMDMVLLHQAPL</sequence>
<protein>
    <submittedName>
        <fullName evidence="2">Uncharacterized protein</fullName>
    </submittedName>
</protein>
<proteinExistence type="predicted"/>
<evidence type="ECO:0000313" key="2">
    <source>
        <dbReference type="EMBL" id="CAD7654793.1"/>
    </source>
</evidence>
<dbReference type="Proteomes" id="UP000728032">
    <property type="component" value="Unassembled WGS sequence"/>
</dbReference>
<keyword evidence="3" id="KW-1185">Reference proteome</keyword>
<keyword evidence="1" id="KW-0732">Signal</keyword>
<accession>A0A7R9M711</accession>
<evidence type="ECO:0000313" key="3">
    <source>
        <dbReference type="Proteomes" id="UP000728032"/>
    </source>
</evidence>
<feature type="chain" id="PRO_5036211410" evidence="1">
    <location>
        <begin position="21"/>
        <end position="201"/>
    </location>
</feature>
<dbReference type="EMBL" id="CAJPVJ010008514">
    <property type="protein sequence ID" value="CAG2171980.1"/>
    <property type="molecule type" value="Genomic_DNA"/>
</dbReference>
<gene>
    <name evidence="2" type="ORF">ONB1V03_LOCUS11438</name>
</gene>
<dbReference type="OrthoDB" id="10656629at2759"/>
<reference evidence="2" key="1">
    <citation type="submission" date="2020-11" db="EMBL/GenBank/DDBJ databases">
        <authorList>
            <person name="Tran Van P."/>
        </authorList>
    </citation>
    <scope>NUCLEOTIDE SEQUENCE</scope>
</reference>
<evidence type="ECO:0000256" key="1">
    <source>
        <dbReference type="SAM" id="SignalP"/>
    </source>
</evidence>
<feature type="signal peptide" evidence="1">
    <location>
        <begin position="1"/>
        <end position="20"/>
    </location>
</feature>
<name>A0A7R9M711_9ACAR</name>
<dbReference type="AlphaFoldDB" id="A0A7R9M711"/>
<dbReference type="EMBL" id="OC923339">
    <property type="protein sequence ID" value="CAD7654793.1"/>
    <property type="molecule type" value="Genomic_DNA"/>
</dbReference>